<protein>
    <recommendedName>
        <fullName evidence="5">UBR-type domain-containing protein</fullName>
    </recommendedName>
</protein>
<keyword evidence="1" id="KW-0479">Metal-binding</keyword>
<dbReference type="InterPro" id="IPR003126">
    <property type="entry name" value="Znf_UBR"/>
</dbReference>
<evidence type="ECO:0000259" key="5">
    <source>
        <dbReference type="PROSITE" id="PS51157"/>
    </source>
</evidence>
<dbReference type="GeneID" id="94833899"/>
<accession>A0A1J4KPV0</accession>
<dbReference type="PANTHER" id="PTHR21725:SF1">
    <property type="entry name" value="E3 UBIQUITIN-PROTEIN LIGASE UBR4"/>
    <property type="match status" value="1"/>
</dbReference>
<reference evidence="6" key="1">
    <citation type="submission" date="2016-10" db="EMBL/GenBank/DDBJ databases">
        <authorList>
            <person name="Benchimol M."/>
            <person name="Almeida L.G."/>
            <person name="Vasconcelos A.T."/>
            <person name="Perreira-Neves A."/>
            <person name="Rosa I.A."/>
            <person name="Tasca T."/>
            <person name="Bogo M.R."/>
            <person name="de Souza W."/>
        </authorList>
    </citation>
    <scope>NUCLEOTIDE SEQUENCE [LARGE SCALE GENOMIC DNA]</scope>
    <source>
        <strain evidence="6">K</strain>
    </source>
</reference>
<keyword evidence="2" id="KW-0863">Zinc-finger</keyword>
<dbReference type="Proteomes" id="UP000179807">
    <property type="component" value="Unassembled WGS sequence"/>
</dbReference>
<dbReference type="Pfam" id="PF02207">
    <property type="entry name" value="zf-UBR"/>
    <property type="match status" value="1"/>
</dbReference>
<evidence type="ECO:0000256" key="4">
    <source>
        <dbReference type="PROSITE-ProRule" id="PRU00508"/>
    </source>
</evidence>
<evidence type="ECO:0000313" key="7">
    <source>
        <dbReference type="Proteomes" id="UP000179807"/>
    </source>
</evidence>
<organism evidence="6 7">
    <name type="scientific">Tritrichomonas foetus</name>
    <dbReference type="NCBI Taxonomy" id="1144522"/>
    <lineage>
        <taxon>Eukaryota</taxon>
        <taxon>Metamonada</taxon>
        <taxon>Parabasalia</taxon>
        <taxon>Tritrichomonadida</taxon>
        <taxon>Tritrichomonadidae</taxon>
        <taxon>Tritrichomonas</taxon>
    </lineage>
</organism>
<feature type="zinc finger region" description="UBR-type" evidence="4">
    <location>
        <begin position="21"/>
        <end position="92"/>
    </location>
</feature>
<evidence type="ECO:0000256" key="2">
    <source>
        <dbReference type="ARBA" id="ARBA00022771"/>
    </source>
</evidence>
<dbReference type="InterPro" id="IPR045189">
    <property type="entry name" value="UBR4-like"/>
</dbReference>
<name>A0A1J4KPV0_9EUKA</name>
<dbReference type="GO" id="GO:0008270">
    <property type="term" value="F:zinc ion binding"/>
    <property type="evidence" value="ECO:0007669"/>
    <property type="project" value="UniProtKB-KW"/>
</dbReference>
<dbReference type="OrthoDB" id="298098at2759"/>
<dbReference type="PANTHER" id="PTHR21725">
    <property type="entry name" value="E3 UBIQUITIN-PROTEIN LIGASE UBR4"/>
    <property type="match status" value="1"/>
</dbReference>
<sequence length="171" mass="19308">MIRNDVKNNFTNYPRVKIIPGKCTFNQTGKNYGSQFWWRCETCWPNDQTRGCCSECAKTCHIGHNLVRMGIGNFFCDCGAGDGKQKCKLCKKSGKSSSSNTITSLQGKIAIPKKELDVKNNPIQNNLEKKKTIVLPNIQENDKNELIPHDNSELTFITQVGYGMILHSHMH</sequence>
<keyword evidence="7" id="KW-1185">Reference proteome</keyword>
<dbReference type="SMART" id="SM00396">
    <property type="entry name" value="ZnF_UBR1"/>
    <property type="match status" value="1"/>
</dbReference>
<comment type="caution">
    <text evidence="6">The sequence shown here is derived from an EMBL/GenBank/DDBJ whole genome shotgun (WGS) entry which is preliminary data.</text>
</comment>
<proteinExistence type="predicted"/>
<dbReference type="CDD" id="cd19674">
    <property type="entry name" value="UBR-box_UBR4_like"/>
    <property type="match status" value="1"/>
</dbReference>
<evidence type="ECO:0000313" key="6">
    <source>
        <dbReference type="EMBL" id="OHT13138.1"/>
    </source>
</evidence>
<dbReference type="PROSITE" id="PS51157">
    <property type="entry name" value="ZF_UBR"/>
    <property type="match status" value="1"/>
</dbReference>
<feature type="domain" description="UBR-type" evidence="5">
    <location>
        <begin position="21"/>
        <end position="92"/>
    </location>
</feature>
<gene>
    <name evidence="6" type="ORF">TRFO_16791</name>
</gene>
<dbReference type="RefSeq" id="XP_068366274.1">
    <property type="nucleotide sequence ID" value="XM_068499195.1"/>
</dbReference>
<dbReference type="AlphaFoldDB" id="A0A1J4KPV0"/>
<dbReference type="EMBL" id="MLAK01000547">
    <property type="protein sequence ID" value="OHT13138.1"/>
    <property type="molecule type" value="Genomic_DNA"/>
</dbReference>
<keyword evidence="3" id="KW-0862">Zinc</keyword>
<evidence type="ECO:0000256" key="1">
    <source>
        <dbReference type="ARBA" id="ARBA00022723"/>
    </source>
</evidence>
<evidence type="ECO:0000256" key="3">
    <source>
        <dbReference type="ARBA" id="ARBA00022833"/>
    </source>
</evidence>
<dbReference type="VEuPathDB" id="TrichDB:TRFO_16791"/>